<accession>A0ABV0JBT8</accession>
<feature type="region of interest" description="Disordered" evidence="1">
    <location>
        <begin position="29"/>
        <end position="60"/>
    </location>
</feature>
<reference evidence="3 4" key="1">
    <citation type="submission" date="2022-04" db="EMBL/GenBank/DDBJ databases">
        <title>Positive selection, recombination, and allopatry shape intraspecific diversity of widespread and dominant cyanobacteria.</title>
        <authorList>
            <person name="Wei J."/>
            <person name="Shu W."/>
            <person name="Hu C."/>
        </authorList>
    </citation>
    <scope>NUCLEOTIDE SEQUENCE [LARGE SCALE GENOMIC DNA]</scope>
    <source>
        <strain evidence="3 4">GB2-A4</strain>
    </source>
</reference>
<feature type="chain" id="PRO_5045216547" evidence="2">
    <location>
        <begin position="23"/>
        <end position="158"/>
    </location>
</feature>
<name>A0ABV0JBT8_9CYAN</name>
<feature type="compositionally biased region" description="Low complexity" evidence="1">
    <location>
        <begin position="34"/>
        <end position="51"/>
    </location>
</feature>
<proteinExistence type="predicted"/>
<evidence type="ECO:0000313" key="3">
    <source>
        <dbReference type="EMBL" id="MEP0819254.1"/>
    </source>
</evidence>
<keyword evidence="2" id="KW-0732">Signal</keyword>
<dbReference type="Proteomes" id="UP001464891">
    <property type="component" value="Unassembled WGS sequence"/>
</dbReference>
<organism evidence="3 4">
    <name type="scientific">Trichocoleus desertorum GB2-A4</name>
    <dbReference type="NCBI Taxonomy" id="2933944"/>
    <lineage>
        <taxon>Bacteria</taxon>
        <taxon>Bacillati</taxon>
        <taxon>Cyanobacteriota</taxon>
        <taxon>Cyanophyceae</taxon>
        <taxon>Leptolyngbyales</taxon>
        <taxon>Trichocoleusaceae</taxon>
        <taxon>Trichocoleus</taxon>
    </lineage>
</organism>
<sequence length="158" mass="16284">MQLKVSAIAVAALGLLFLGACSSGNQTNNQVVNSTSSPAASTATSPSSAPAGAHGGQGGQVVESGPYHLELVTAKEAAGTHIDFFLQKGDNHEPIANAKVTAQVQLPDGSQKSLDMKYDAQGQHYAAILPESNAGEYKVAILSDISGEKVNGRFSFKQ</sequence>
<evidence type="ECO:0000256" key="2">
    <source>
        <dbReference type="SAM" id="SignalP"/>
    </source>
</evidence>
<keyword evidence="4" id="KW-1185">Reference proteome</keyword>
<evidence type="ECO:0000313" key="4">
    <source>
        <dbReference type="Proteomes" id="UP001464891"/>
    </source>
</evidence>
<dbReference type="RefSeq" id="WP_190442980.1">
    <property type="nucleotide sequence ID" value="NZ_JAMPKM010000013.1"/>
</dbReference>
<feature type="signal peptide" evidence="2">
    <location>
        <begin position="1"/>
        <end position="22"/>
    </location>
</feature>
<evidence type="ECO:0000256" key="1">
    <source>
        <dbReference type="SAM" id="MobiDB-lite"/>
    </source>
</evidence>
<gene>
    <name evidence="3" type="ORF">NC998_19315</name>
</gene>
<dbReference type="PROSITE" id="PS51257">
    <property type="entry name" value="PROKAR_LIPOPROTEIN"/>
    <property type="match status" value="1"/>
</dbReference>
<dbReference type="EMBL" id="JAMPKM010000013">
    <property type="protein sequence ID" value="MEP0819254.1"/>
    <property type="molecule type" value="Genomic_DNA"/>
</dbReference>
<comment type="caution">
    <text evidence="3">The sequence shown here is derived from an EMBL/GenBank/DDBJ whole genome shotgun (WGS) entry which is preliminary data.</text>
</comment>
<protein>
    <submittedName>
        <fullName evidence="3">Uncharacterized protein</fullName>
    </submittedName>
</protein>